<dbReference type="AlphaFoldDB" id="A0A0B2RL15"/>
<organism evidence="3">
    <name type="scientific">Glycine soja</name>
    <name type="common">Wild soybean</name>
    <dbReference type="NCBI Taxonomy" id="3848"/>
    <lineage>
        <taxon>Eukaryota</taxon>
        <taxon>Viridiplantae</taxon>
        <taxon>Streptophyta</taxon>
        <taxon>Embryophyta</taxon>
        <taxon>Tracheophyta</taxon>
        <taxon>Spermatophyta</taxon>
        <taxon>Magnoliopsida</taxon>
        <taxon>eudicotyledons</taxon>
        <taxon>Gunneridae</taxon>
        <taxon>Pentapetalae</taxon>
        <taxon>rosids</taxon>
        <taxon>fabids</taxon>
        <taxon>Fabales</taxon>
        <taxon>Fabaceae</taxon>
        <taxon>Papilionoideae</taxon>
        <taxon>50 kb inversion clade</taxon>
        <taxon>NPAAA clade</taxon>
        <taxon>indigoferoid/millettioid clade</taxon>
        <taxon>Phaseoleae</taxon>
        <taxon>Glycine</taxon>
        <taxon>Glycine subgen. Soja</taxon>
    </lineage>
</organism>
<evidence type="ECO:0000313" key="3">
    <source>
        <dbReference type="EMBL" id="KHN32562.1"/>
    </source>
</evidence>
<dbReference type="PANTHER" id="PTHR31374">
    <property type="entry name" value="AUXIN-INDUCED PROTEIN-LIKE-RELATED"/>
    <property type="match status" value="1"/>
</dbReference>
<protein>
    <submittedName>
        <fullName evidence="3">Auxin-induced protein X15</fullName>
    </submittedName>
    <submittedName>
        <fullName evidence="4">Auxin-responsive protein SAUR32</fullName>
    </submittedName>
</protein>
<evidence type="ECO:0000256" key="2">
    <source>
        <dbReference type="SAM" id="MobiDB-lite"/>
    </source>
</evidence>
<comment type="similarity">
    <text evidence="1">Belongs to the ARG7 family.</text>
</comment>
<accession>A0A0B2RL15</accession>
<gene>
    <name evidence="4" type="ORF">D0Y65_014914</name>
    <name evidence="3" type="ORF">glysoja_040758</name>
</gene>
<dbReference type="InterPro" id="IPR003676">
    <property type="entry name" value="SAUR_fam"/>
</dbReference>
<evidence type="ECO:0000313" key="5">
    <source>
        <dbReference type="Proteomes" id="UP000289340"/>
    </source>
</evidence>
<sequence>MIFKAWERCRLTSRPHLKLKSLSENDDHHHHEKKKKKNSQIAPHGCFSVHVGPERKRFVVKTKYVNHPLFQMLLEEAEHEYGFESDGPIWLPCNVDLFYKVLAEMDGEENHNNNNNIIFHGSRRSFTTMAKVFPFFVLRSPSRLLCHMNKGHGSCSVMDSELLRINRFH</sequence>
<feature type="region of interest" description="Disordered" evidence="2">
    <location>
        <begin position="20"/>
        <end position="41"/>
    </location>
</feature>
<dbReference type="EMBL" id="KN650032">
    <property type="protein sequence ID" value="KHN32562.1"/>
    <property type="molecule type" value="Genomic_DNA"/>
</dbReference>
<dbReference type="Proteomes" id="UP000053555">
    <property type="component" value="Unassembled WGS sequence"/>
</dbReference>
<dbReference type="GO" id="GO:0009733">
    <property type="term" value="P:response to auxin"/>
    <property type="evidence" value="ECO:0007669"/>
    <property type="project" value="InterPro"/>
</dbReference>
<reference evidence="4 5" key="2">
    <citation type="submission" date="2018-09" db="EMBL/GenBank/DDBJ databases">
        <title>A high-quality reference genome of wild soybean provides a powerful tool to mine soybean genomes.</title>
        <authorList>
            <person name="Xie M."/>
            <person name="Chung C.Y.L."/>
            <person name="Li M.-W."/>
            <person name="Wong F.-L."/>
            <person name="Chan T.-F."/>
            <person name="Lam H.-M."/>
        </authorList>
    </citation>
    <scope>NUCLEOTIDE SEQUENCE [LARGE SCALE GENOMIC DNA]</scope>
    <source>
        <strain evidence="5">cv. W05</strain>
        <tissue evidence="4">Hypocotyl of etiolated seedlings</tissue>
    </source>
</reference>
<proteinExistence type="inferred from homology"/>
<reference evidence="3" key="1">
    <citation type="submission" date="2014-07" db="EMBL/GenBank/DDBJ databases">
        <title>Identification of a novel salt tolerance gene in wild soybean by whole-genome sequencing.</title>
        <authorList>
            <person name="Lam H.-M."/>
            <person name="Qi X."/>
            <person name="Li M.-W."/>
            <person name="Liu X."/>
            <person name="Xie M."/>
            <person name="Ni M."/>
            <person name="Xu X."/>
        </authorList>
    </citation>
    <scope>NUCLEOTIDE SEQUENCE [LARGE SCALE GENOMIC DNA]</scope>
    <source>
        <tissue evidence="3">Root</tissue>
    </source>
</reference>
<dbReference type="PANTHER" id="PTHR31374:SF395">
    <property type="entry name" value="SMALL AUXIN-UP RNA-RELATED"/>
    <property type="match status" value="1"/>
</dbReference>
<dbReference type="Proteomes" id="UP000289340">
    <property type="component" value="Chromosome 6"/>
</dbReference>
<dbReference type="Pfam" id="PF02519">
    <property type="entry name" value="Auxin_inducible"/>
    <property type="match status" value="1"/>
</dbReference>
<keyword evidence="5" id="KW-1185">Reference proteome</keyword>
<name>A0A0B2RL15_GLYSO</name>
<evidence type="ECO:0000256" key="1">
    <source>
        <dbReference type="ARBA" id="ARBA00006974"/>
    </source>
</evidence>
<evidence type="ECO:0000313" key="4">
    <source>
        <dbReference type="EMBL" id="RZC07913.1"/>
    </source>
</evidence>
<dbReference type="EMBL" id="QZWG01000006">
    <property type="protein sequence ID" value="RZC07913.1"/>
    <property type="molecule type" value="Genomic_DNA"/>
</dbReference>